<proteinExistence type="predicted"/>
<dbReference type="EMBL" id="RQTK01000607">
    <property type="protein sequence ID" value="RUS77142.1"/>
    <property type="molecule type" value="Genomic_DNA"/>
</dbReference>
<keyword evidence="2" id="KW-1185">Reference proteome</keyword>
<dbReference type="OrthoDB" id="10596739at2759"/>
<gene>
    <name evidence="1" type="ORF">EGW08_015098</name>
</gene>
<name>A0A433T6R9_ELYCH</name>
<dbReference type="AlphaFoldDB" id="A0A433T6R9"/>
<dbReference type="Proteomes" id="UP000271974">
    <property type="component" value="Unassembled WGS sequence"/>
</dbReference>
<organism evidence="1 2">
    <name type="scientific">Elysia chlorotica</name>
    <name type="common">Eastern emerald elysia</name>
    <name type="synonym">Sea slug</name>
    <dbReference type="NCBI Taxonomy" id="188477"/>
    <lineage>
        <taxon>Eukaryota</taxon>
        <taxon>Metazoa</taxon>
        <taxon>Spiralia</taxon>
        <taxon>Lophotrochozoa</taxon>
        <taxon>Mollusca</taxon>
        <taxon>Gastropoda</taxon>
        <taxon>Heterobranchia</taxon>
        <taxon>Euthyneura</taxon>
        <taxon>Panpulmonata</taxon>
        <taxon>Sacoglossa</taxon>
        <taxon>Placobranchoidea</taxon>
        <taxon>Plakobranchidae</taxon>
        <taxon>Elysia</taxon>
    </lineage>
</organism>
<protein>
    <submittedName>
        <fullName evidence="1">Uncharacterized protein</fullName>
    </submittedName>
</protein>
<sequence length="141" mass="15147">MEDGSCAFFLKVPYLQSKTRETKRLEAAFVATPSSPPPPPSLSPLQHPECPVYSISTSRSSPSSFMSLVTATSLTVPAMGALTTISIFMALRTSSFWPFSTVSPSLTLISMTVPGIGAPTEPRTLVTALGWMCISCREKQK</sequence>
<accession>A0A433T6R9</accession>
<evidence type="ECO:0000313" key="1">
    <source>
        <dbReference type="EMBL" id="RUS77142.1"/>
    </source>
</evidence>
<evidence type="ECO:0000313" key="2">
    <source>
        <dbReference type="Proteomes" id="UP000271974"/>
    </source>
</evidence>
<reference evidence="1 2" key="1">
    <citation type="submission" date="2019-01" db="EMBL/GenBank/DDBJ databases">
        <title>A draft genome assembly of the solar-powered sea slug Elysia chlorotica.</title>
        <authorList>
            <person name="Cai H."/>
            <person name="Li Q."/>
            <person name="Fang X."/>
            <person name="Li J."/>
            <person name="Curtis N.E."/>
            <person name="Altenburger A."/>
            <person name="Shibata T."/>
            <person name="Feng M."/>
            <person name="Maeda T."/>
            <person name="Schwartz J.A."/>
            <person name="Shigenobu S."/>
            <person name="Lundholm N."/>
            <person name="Nishiyama T."/>
            <person name="Yang H."/>
            <person name="Hasebe M."/>
            <person name="Li S."/>
            <person name="Pierce S.K."/>
            <person name="Wang J."/>
        </authorList>
    </citation>
    <scope>NUCLEOTIDE SEQUENCE [LARGE SCALE GENOMIC DNA]</scope>
    <source>
        <strain evidence="1">EC2010</strain>
        <tissue evidence="1">Whole organism of an adult</tissue>
    </source>
</reference>
<comment type="caution">
    <text evidence="1">The sequence shown here is derived from an EMBL/GenBank/DDBJ whole genome shotgun (WGS) entry which is preliminary data.</text>
</comment>